<evidence type="ECO:0000313" key="1">
    <source>
        <dbReference type="EMBL" id="QQO91716.1"/>
    </source>
</evidence>
<name>A0A7T8ERB7_9CAUD</name>
<evidence type="ECO:0000313" key="2">
    <source>
        <dbReference type="Proteomes" id="UP000595566"/>
    </source>
</evidence>
<reference evidence="1 2" key="1">
    <citation type="submission" date="2020-12" db="EMBL/GenBank/DDBJ databases">
        <title>Dynamics of Baltic Sea phages driven by environmental changes.</title>
        <authorList>
            <person name="Hoetzinger M."/>
            <person name="Nilsson E."/>
            <person name="Holmfeldt K."/>
        </authorList>
    </citation>
    <scope>NUCLEOTIDE SEQUENCE [LARGE SCALE GENOMIC DNA]</scope>
</reference>
<sequence>MEDFFEDLKNRPRPNFFRRIWLWWYHDGRYYHKYFKQGVKNIIYWFPIIWKDRNWDSHYIFNILKHKLKAQANYIGRRDFHTRAQQDARRMRICVKLIEKVQDDFYQMEYMDYRKDRVWFTPCDDSTGNSLYNSEEVWEKYDEYFKKYPLVYKKALKGEGVFTLNGRDDSEMKRILAMNVAHLNHERARKLLFKIMEKNIEKWWD</sequence>
<protein>
    <submittedName>
        <fullName evidence="1">Uncharacterized protein</fullName>
    </submittedName>
</protein>
<dbReference type="EMBL" id="MW353175">
    <property type="protein sequence ID" value="QQO91716.1"/>
    <property type="molecule type" value="Genomic_DNA"/>
</dbReference>
<dbReference type="Proteomes" id="UP000595566">
    <property type="component" value="Segment"/>
</dbReference>
<proteinExistence type="predicted"/>
<organism evidence="1 2">
    <name type="scientific">Flavobacterium phage vB_FspM_immuto_2-6A</name>
    <dbReference type="NCBI Taxonomy" id="2801477"/>
    <lineage>
        <taxon>Viruses</taxon>
        <taxon>Duplodnaviria</taxon>
        <taxon>Heunggongvirae</taxon>
        <taxon>Uroviricota</taxon>
        <taxon>Caudoviricetes</taxon>
        <taxon>Immutovirus</taxon>
        <taxon>Immutovirus immuto</taxon>
    </lineage>
</organism>
<gene>
    <name evidence="1" type="ORF">immuto26A_37</name>
</gene>
<keyword evidence="2" id="KW-1185">Reference proteome</keyword>
<accession>A0A7T8ERB7</accession>